<feature type="domain" description="Tyr recombinase" evidence="2">
    <location>
        <begin position="1"/>
        <end position="66"/>
    </location>
</feature>
<protein>
    <recommendedName>
        <fullName evidence="2">Tyr recombinase domain-containing protein</fullName>
    </recommendedName>
</protein>
<evidence type="ECO:0000259" key="2">
    <source>
        <dbReference type="PROSITE" id="PS51898"/>
    </source>
</evidence>
<sequence length="76" mass="9074">MIDKYVKCSRISKRVTCHTFRHSCATYMVRNKAGLRHVQEMLGHSSINTTQKYIQLSIVDLKEAHRKYHPREREKE</sequence>
<dbReference type="GO" id="GO:0006310">
    <property type="term" value="P:DNA recombination"/>
    <property type="evidence" value="ECO:0007669"/>
    <property type="project" value="UniProtKB-KW"/>
</dbReference>
<evidence type="ECO:0000256" key="1">
    <source>
        <dbReference type="ARBA" id="ARBA00023172"/>
    </source>
</evidence>
<reference evidence="3" key="1">
    <citation type="submission" date="2018-06" db="EMBL/GenBank/DDBJ databases">
        <authorList>
            <person name="Zhirakovskaya E."/>
        </authorList>
    </citation>
    <scope>NUCLEOTIDE SEQUENCE</scope>
</reference>
<dbReference type="EMBL" id="UOGJ01000007">
    <property type="protein sequence ID" value="VAX34826.1"/>
    <property type="molecule type" value="Genomic_DNA"/>
</dbReference>
<dbReference type="GO" id="GO:0015074">
    <property type="term" value="P:DNA integration"/>
    <property type="evidence" value="ECO:0007669"/>
    <property type="project" value="InterPro"/>
</dbReference>
<dbReference type="AlphaFoldDB" id="A0A3B1CW24"/>
<dbReference type="InterPro" id="IPR011010">
    <property type="entry name" value="DNA_brk_join_enz"/>
</dbReference>
<dbReference type="InterPro" id="IPR013762">
    <property type="entry name" value="Integrase-like_cat_sf"/>
</dbReference>
<dbReference type="PROSITE" id="PS51898">
    <property type="entry name" value="TYR_RECOMBINASE"/>
    <property type="match status" value="1"/>
</dbReference>
<dbReference type="GO" id="GO:0003677">
    <property type="term" value="F:DNA binding"/>
    <property type="evidence" value="ECO:0007669"/>
    <property type="project" value="InterPro"/>
</dbReference>
<dbReference type="Gene3D" id="1.10.443.10">
    <property type="entry name" value="Intergrase catalytic core"/>
    <property type="match status" value="1"/>
</dbReference>
<proteinExistence type="predicted"/>
<dbReference type="SUPFAM" id="SSF56349">
    <property type="entry name" value="DNA breaking-rejoining enzymes"/>
    <property type="match status" value="1"/>
</dbReference>
<organism evidence="3">
    <name type="scientific">hydrothermal vent metagenome</name>
    <dbReference type="NCBI Taxonomy" id="652676"/>
    <lineage>
        <taxon>unclassified sequences</taxon>
        <taxon>metagenomes</taxon>
        <taxon>ecological metagenomes</taxon>
    </lineage>
</organism>
<gene>
    <name evidence="3" type="ORF">MNBD_UNCLBAC01-958</name>
</gene>
<dbReference type="Pfam" id="PF00589">
    <property type="entry name" value="Phage_integrase"/>
    <property type="match status" value="1"/>
</dbReference>
<accession>A0A3B1CW24</accession>
<evidence type="ECO:0000313" key="3">
    <source>
        <dbReference type="EMBL" id="VAX34826.1"/>
    </source>
</evidence>
<keyword evidence="1" id="KW-0233">DNA recombination</keyword>
<name>A0A3B1CW24_9ZZZZ</name>
<dbReference type="InterPro" id="IPR002104">
    <property type="entry name" value="Integrase_catalytic"/>
</dbReference>